<dbReference type="AlphaFoldDB" id="A0A1L8MPX1"/>
<keyword evidence="3" id="KW-1185">Reference proteome</keyword>
<protein>
    <recommendedName>
        <fullName evidence="4">ABC-2 family transporter protein</fullName>
    </recommendedName>
</protein>
<comment type="caution">
    <text evidence="2">The sequence shown here is derived from an EMBL/GenBank/DDBJ whole genome shotgun (WGS) entry which is preliminary data.</text>
</comment>
<name>A0A1L8MPX1_9STRE</name>
<proteinExistence type="predicted"/>
<dbReference type="EMBL" id="LZDD01000001">
    <property type="protein sequence ID" value="OJF72821.1"/>
    <property type="molecule type" value="Genomic_DNA"/>
</dbReference>
<evidence type="ECO:0008006" key="4">
    <source>
        <dbReference type="Google" id="ProtNLM"/>
    </source>
</evidence>
<dbReference type="OrthoDB" id="2221850at2"/>
<evidence type="ECO:0000313" key="2">
    <source>
        <dbReference type="EMBL" id="OJF72821.1"/>
    </source>
</evidence>
<keyword evidence="1" id="KW-0472">Membrane</keyword>
<feature type="transmembrane region" description="Helical" evidence="1">
    <location>
        <begin position="154"/>
        <end position="172"/>
    </location>
</feature>
<accession>A0A1L8MPX1</accession>
<dbReference type="STRING" id="1856638.A9Q68_04555"/>
<feature type="transmembrane region" description="Helical" evidence="1">
    <location>
        <begin position="248"/>
        <end position="267"/>
    </location>
</feature>
<dbReference type="Proteomes" id="UP000182015">
    <property type="component" value="Unassembled WGS sequence"/>
</dbReference>
<evidence type="ECO:0000313" key="3">
    <source>
        <dbReference type="Proteomes" id="UP000182015"/>
    </source>
</evidence>
<feature type="transmembrane region" description="Helical" evidence="1">
    <location>
        <begin position="214"/>
        <end position="236"/>
    </location>
</feature>
<organism evidence="2 3">
    <name type="scientific">Streptococcus bovimastitidis</name>
    <dbReference type="NCBI Taxonomy" id="1856638"/>
    <lineage>
        <taxon>Bacteria</taxon>
        <taxon>Bacillati</taxon>
        <taxon>Bacillota</taxon>
        <taxon>Bacilli</taxon>
        <taxon>Lactobacillales</taxon>
        <taxon>Streptococcaceae</taxon>
        <taxon>Streptococcus</taxon>
    </lineage>
</organism>
<feature type="transmembrane region" description="Helical" evidence="1">
    <location>
        <begin position="179"/>
        <end position="202"/>
    </location>
</feature>
<sequence length="276" mass="32708">MITLKLLPYKKTYLLICLLFILLIYNQAFIHILTFDDSAADIAKIQGESVKLKIFYGLLSLNNTLFEYNFYQAFLFPLLIIFIGNAYYYLKNRYCRYYLGRTLYYSLTIKKLKIMLALLSVFIFTIILAFIITVSKGIGRFDLSGIEYYFNNNSILYFFGTNTINYLIYYFFGTNTINYLIYYFFVKSCALLVESFLIFNIIDYFNYFTKSALVYLLFMWGTAPILYSFLPFYLVPMTHIMMTSYGDITLWQVFATYLPCAIIFLIIKYKNSYEII</sequence>
<keyword evidence="1" id="KW-1133">Transmembrane helix</keyword>
<reference evidence="3" key="1">
    <citation type="submission" date="2016-06" db="EMBL/GenBank/DDBJ databases">
        <authorList>
            <person name="de Vries S.P.W."/>
            <person name="Hadjirin N.F."/>
            <person name="Lay E.M."/>
            <person name="Zadoks R.N."/>
            <person name="Peacock S.J."/>
            <person name="Parkhill J."/>
            <person name="Grant A.J."/>
            <person name="Mcdougall S."/>
            <person name="Holmes M.A."/>
        </authorList>
    </citation>
    <scope>NUCLEOTIDE SEQUENCE [LARGE SCALE GENOMIC DNA]</scope>
    <source>
        <strain evidence="3">NZ1587</strain>
    </source>
</reference>
<evidence type="ECO:0000256" key="1">
    <source>
        <dbReference type="SAM" id="Phobius"/>
    </source>
</evidence>
<dbReference type="RefSeq" id="WP_071793520.1">
    <property type="nucleotide sequence ID" value="NZ_LZDD01000001.1"/>
</dbReference>
<feature type="transmembrane region" description="Helical" evidence="1">
    <location>
        <begin position="70"/>
        <end position="90"/>
    </location>
</feature>
<gene>
    <name evidence="2" type="ORF">A9Q68_04555</name>
</gene>
<feature type="transmembrane region" description="Helical" evidence="1">
    <location>
        <begin position="12"/>
        <end position="33"/>
    </location>
</feature>
<keyword evidence="1" id="KW-0812">Transmembrane</keyword>
<feature type="transmembrane region" description="Helical" evidence="1">
    <location>
        <begin position="111"/>
        <end position="134"/>
    </location>
</feature>